<evidence type="ECO:0000313" key="1">
    <source>
        <dbReference type="EMBL" id="KAK7495286.1"/>
    </source>
</evidence>
<comment type="caution">
    <text evidence="1">The sequence shown here is derived from an EMBL/GenBank/DDBJ whole genome shotgun (WGS) entry which is preliminary data.</text>
</comment>
<name>A0ABD0L7N0_9CAEN</name>
<gene>
    <name evidence="1" type="ORF">BaRGS_00013468</name>
</gene>
<reference evidence="1 2" key="1">
    <citation type="journal article" date="2023" name="Sci. Data">
        <title>Genome assembly of the Korean intertidal mud-creeper Batillaria attramentaria.</title>
        <authorList>
            <person name="Patra A.K."/>
            <person name="Ho P.T."/>
            <person name="Jun S."/>
            <person name="Lee S.J."/>
            <person name="Kim Y."/>
            <person name="Won Y.J."/>
        </authorList>
    </citation>
    <scope>NUCLEOTIDE SEQUENCE [LARGE SCALE GENOMIC DNA]</scope>
    <source>
        <strain evidence="1">Wonlab-2016</strain>
    </source>
</reference>
<evidence type="ECO:0000313" key="2">
    <source>
        <dbReference type="Proteomes" id="UP001519460"/>
    </source>
</evidence>
<dbReference type="AlphaFoldDB" id="A0ABD0L7N0"/>
<dbReference type="EMBL" id="JACVVK020000076">
    <property type="protein sequence ID" value="KAK7495286.1"/>
    <property type="molecule type" value="Genomic_DNA"/>
</dbReference>
<dbReference type="SUPFAM" id="SSF50494">
    <property type="entry name" value="Trypsin-like serine proteases"/>
    <property type="match status" value="1"/>
</dbReference>
<dbReference type="InterPro" id="IPR009003">
    <property type="entry name" value="Peptidase_S1_PA"/>
</dbReference>
<sequence>MAQASPANFKLGTRFSHGHQNGGAFSGVFKITLLVSLIVMACSSTAPCDVMRNGTGGEKDVHKTDLLVKPHPRFSKQIQPVREKRMAGGVVPRYVVPFMVKLMVDGEFKCTGTILNKDEVVTLCSCFPVNCTVTGNPEKLNSEIENWLQKADVNVEHHTKSGNALRVKRIKLQTVGGSSPAVLRLAESLSLHTGQIESIKLPQTRAKNLCAMKMKDMAGWQLEENGSKYVPAILSEHKSFPPTWRIHERDFGGPVFFSGGRNCCTLCDIISATYQKNPFRADSDTVDLIKQASDSL</sequence>
<dbReference type="Gene3D" id="2.40.10.10">
    <property type="entry name" value="Trypsin-like serine proteases"/>
    <property type="match status" value="2"/>
</dbReference>
<proteinExistence type="predicted"/>
<organism evidence="1 2">
    <name type="scientific">Batillaria attramentaria</name>
    <dbReference type="NCBI Taxonomy" id="370345"/>
    <lineage>
        <taxon>Eukaryota</taxon>
        <taxon>Metazoa</taxon>
        <taxon>Spiralia</taxon>
        <taxon>Lophotrochozoa</taxon>
        <taxon>Mollusca</taxon>
        <taxon>Gastropoda</taxon>
        <taxon>Caenogastropoda</taxon>
        <taxon>Sorbeoconcha</taxon>
        <taxon>Cerithioidea</taxon>
        <taxon>Batillariidae</taxon>
        <taxon>Batillaria</taxon>
    </lineage>
</organism>
<keyword evidence="2" id="KW-1185">Reference proteome</keyword>
<accession>A0ABD0L7N0</accession>
<dbReference type="Proteomes" id="UP001519460">
    <property type="component" value="Unassembled WGS sequence"/>
</dbReference>
<protein>
    <submittedName>
        <fullName evidence="1">Uncharacterized protein</fullName>
    </submittedName>
</protein>
<dbReference type="InterPro" id="IPR043504">
    <property type="entry name" value="Peptidase_S1_PA_chymotrypsin"/>
</dbReference>